<evidence type="ECO:0000313" key="2">
    <source>
        <dbReference type="Proteomes" id="UP000177268"/>
    </source>
</evidence>
<evidence type="ECO:0000313" key="1">
    <source>
        <dbReference type="EMBL" id="OGG11999.1"/>
    </source>
</evidence>
<comment type="caution">
    <text evidence="1">The sequence shown here is derived from an EMBL/GenBank/DDBJ whole genome shotgun (WGS) entry which is preliminary data.</text>
</comment>
<gene>
    <name evidence="1" type="ORF">A2Z00_04480</name>
</gene>
<accession>A0A1F5ZHK8</accession>
<reference evidence="1 2" key="1">
    <citation type="journal article" date="2016" name="Nat. Commun.">
        <title>Thousands of microbial genomes shed light on interconnected biogeochemical processes in an aquifer system.</title>
        <authorList>
            <person name="Anantharaman K."/>
            <person name="Brown C.T."/>
            <person name="Hug L.A."/>
            <person name="Sharon I."/>
            <person name="Castelle C.J."/>
            <person name="Probst A.J."/>
            <person name="Thomas B.C."/>
            <person name="Singh A."/>
            <person name="Wilkins M.J."/>
            <person name="Karaoz U."/>
            <person name="Brodie E.L."/>
            <person name="Williams K.H."/>
            <person name="Hubbard S.S."/>
            <person name="Banfield J.F."/>
        </authorList>
    </citation>
    <scope>NUCLEOTIDE SEQUENCE [LARGE SCALE GENOMIC DNA]</scope>
</reference>
<protein>
    <recommendedName>
        <fullName evidence="3">Peptidase M14 carboxypeptidase A domain-containing protein</fullName>
    </recommendedName>
</protein>
<dbReference type="Proteomes" id="UP000177268">
    <property type="component" value="Unassembled WGS sequence"/>
</dbReference>
<evidence type="ECO:0008006" key="3">
    <source>
        <dbReference type="Google" id="ProtNLM"/>
    </source>
</evidence>
<dbReference type="Gene3D" id="3.40.630.10">
    <property type="entry name" value="Zn peptidases"/>
    <property type="match status" value="1"/>
</dbReference>
<organism evidence="1 2">
    <name type="scientific">Candidatus Gottesmanbacteria bacterium RBG_13_45_10</name>
    <dbReference type="NCBI Taxonomy" id="1798370"/>
    <lineage>
        <taxon>Bacteria</taxon>
        <taxon>Candidatus Gottesmaniibacteriota</taxon>
    </lineage>
</organism>
<name>A0A1F5ZHK8_9BACT</name>
<dbReference type="SUPFAM" id="SSF53187">
    <property type="entry name" value="Zn-dependent exopeptidases"/>
    <property type="match status" value="1"/>
</dbReference>
<sequence length="220" mass="24377">MVKHASHYKATTLFYYQSSQKPRLLVVSGFHGDEAGVIAPLTDFITSNPDRLPPFLFVPVASPSAVARGMRLSTHNVDMNRSYFPNTSVEEAQALMHFLEGRTFDMAYSFHEHPGETRFYLYDMGRVVDGKKMATLNEKMDALGVPLFDGIDDDQDPALGRKITRGYASESPDVAVRHGFFNGFLFTSHTTTRHVNLEIPGAVSTKKKAAIVAAIFDTLG</sequence>
<dbReference type="AlphaFoldDB" id="A0A1F5ZHK8"/>
<dbReference type="EMBL" id="MFIZ01000006">
    <property type="protein sequence ID" value="OGG11999.1"/>
    <property type="molecule type" value="Genomic_DNA"/>
</dbReference>
<proteinExistence type="predicted"/>